<name>A0ABP8B004_9ACTN</name>
<feature type="transmembrane region" description="Helical" evidence="6">
    <location>
        <begin position="331"/>
        <end position="352"/>
    </location>
</feature>
<comment type="subcellular location">
    <subcellularLocation>
        <location evidence="1">Cell membrane</location>
        <topology evidence="1">Multi-pass membrane protein</topology>
    </subcellularLocation>
</comment>
<feature type="transmembrane region" description="Helical" evidence="6">
    <location>
        <begin position="56"/>
        <end position="77"/>
    </location>
</feature>
<feature type="domain" description="Major facilitator superfamily (MFS) profile" evidence="7">
    <location>
        <begin position="1"/>
        <end position="444"/>
    </location>
</feature>
<feature type="compositionally biased region" description="Basic and acidic residues" evidence="5">
    <location>
        <begin position="459"/>
        <end position="471"/>
    </location>
</feature>
<feature type="transmembrane region" description="Helical" evidence="6">
    <location>
        <begin position="393"/>
        <end position="412"/>
    </location>
</feature>
<evidence type="ECO:0000313" key="9">
    <source>
        <dbReference type="Proteomes" id="UP001501251"/>
    </source>
</evidence>
<dbReference type="Proteomes" id="UP001501251">
    <property type="component" value="Unassembled WGS sequence"/>
</dbReference>
<evidence type="ECO:0000259" key="7">
    <source>
        <dbReference type="PROSITE" id="PS50850"/>
    </source>
</evidence>
<evidence type="ECO:0000256" key="3">
    <source>
        <dbReference type="ARBA" id="ARBA00022989"/>
    </source>
</evidence>
<gene>
    <name evidence="8" type="ORF">GCM10022252_39730</name>
</gene>
<feature type="transmembrane region" description="Helical" evidence="6">
    <location>
        <begin position="31"/>
        <end position="49"/>
    </location>
</feature>
<sequence>MGFAAFGVFWGVWGASVPAIRAQAELSDGQLGTALLFIGAGALPAMLVTGRAVDRWGLRVAALLLVTLGAVGTLVAVAGRDVWSLSAGLALLGASSGAADVAINSAAASAERSSGRPVITRAHGTFSAMVVIGSLSTGLLLGGLGVPVVVPFLLVAGVAVGAALSVVADWRAALATQATDGTTPVAAGAAPVTEGTEGADGTAPDEAKVPSTTEGTVPDPVRATPVAEGPVPCPAGAAPVTGKTVPVAAGAARGGGRRGYPGYAVRLFPLLVVGGLGAMAFAVENAHQSWGAVYLADVAGAGPALASAGPAVFAAVVALTRFAAGAVGSRHAVTVLVSGAVTAAAGTALVSVATTVPVVLLGLALAAAGTAVLFPMLMGVVAAHVGETARGRATSVVTTVAYLGFLAGPVYVGRWAEATGLPGAMVAVAALAAALAVLTWPSLRSAVGTGSPWDSPPGDPDRLEDVAGRAR</sequence>
<dbReference type="Gene3D" id="1.20.1250.20">
    <property type="entry name" value="MFS general substrate transporter like domains"/>
    <property type="match status" value="2"/>
</dbReference>
<dbReference type="PROSITE" id="PS50850">
    <property type="entry name" value="MFS"/>
    <property type="match status" value="1"/>
</dbReference>
<dbReference type="InterPro" id="IPR036259">
    <property type="entry name" value="MFS_trans_sf"/>
</dbReference>
<feature type="region of interest" description="Disordered" evidence="5">
    <location>
        <begin position="448"/>
        <end position="471"/>
    </location>
</feature>
<evidence type="ECO:0000256" key="2">
    <source>
        <dbReference type="ARBA" id="ARBA00022692"/>
    </source>
</evidence>
<evidence type="ECO:0000256" key="6">
    <source>
        <dbReference type="SAM" id="Phobius"/>
    </source>
</evidence>
<dbReference type="InterPro" id="IPR020846">
    <property type="entry name" value="MFS_dom"/>
</dbReference>
<dbReference type="InterPro" id="IPR011701">
    <property type="entry name" value="MFS"/>
</dbReference>
<evidence type="ECO:0000256" key="4">
    <source>
        <dbReference type="ARBA" id="ARBA00023136"/>
    </source>
</evidence>
<dbReference type="EMBL" id="BAABAQ010000006">
    <property type="protein sequence ID" value="GAA4194796.1"/>
    <property type="molecule type" value="Genomic_DNA"/>
</dbReference>
<accession>A0ABP8B004</accession>
<feature type="transmembrane region" description="Helical" evidence="6">
    <location>
        <begin position="124"/>
        <end position="142"/>
    </location>
</feature>
<feature type="transmembrane region" description="Helical" evidence="6">
    <location>
        <begin position="358"/>
        <end position="381"/>
    </location>
</feature>
<dbReference type="PANTHER" id="PTHR23514">
    <property type="entry name" value="BYPASS OF STOP CODON PROTEIN 6"/>
    <property type="match status" value="1"/>
</dbReference>
<keyword evidence="9" id="KW-1185">Reference proteome</keyword>
<feature type="transmembrane region" description="Helical" evidence="6">
    <location>
        <begin position="263"/>
        <end position="283"/>
    </location>
</feature>
<evidence type="ECO:0000313" key="8">
    <source>
        <dbReference type="EMBL" id="GAA4194796.1"/>
    </source>
</evidence>
<keyword evidence="3 6" id="KW-1133">Transmembrane helix</keyword>
<feature type="transmembrane region" description="Helical" evidence="6">
    <location>
        <begin position="303"/>
        <end position="324"/>
    </location>
</feature>
<feature type="transmembrane region" description="Helical" evidence="6">
    <location>
        <begin position="424"/>
        <end position="443"/>
    </location>
</feature>
<feature type="transmembrane region" description="Helical" evidence="6">
    <location>
        <begin position="83"/>
        <end position="103"/>
    </location>
</feature>
<comment type="caution">
    <text evidence="8">The sequence shown here is derived from an EMBL/GenBank/DDBJ whole genome shotgun (WGS) entry which is preliminary data.</text>
</comment>
<keyword evidence="2 6" id="KW-0812">Transmembrane</keyword>
<keyword evidence="4 6" id="KW-0472">Membrane</keyword>
<feature type="transmembrane region" description="Helical" evidence="6">
    <location>
        <begin position="148"/>
        <end position="168"/>
    </location>
</feature>
<feature type="compositionally biased region" description="Low complexity" evidence="5">
    <location>
        <begin position="183"/>
        <end position="196"/>
    </location>
</feature>
<dbReference type="PANTHER" id="PTHR23514:SF13">
    <property type="entry name" value="INNER MEMBRANE PROTEIN YBJJ"/>
    <property type="match status" value="1"/>
</dbReference>
<feature type="region of interest" description="Disordered" evidence="5">
    <location>
        <begin position="183"/>
        <end position="223"/>
    </location>
</feature>
<protein>
    <recommendedName>
        <fullName evidence="7">Major facilitator superfamily (MFS) profile domain-containing protein</fullName>
    </recommendedName>
</protein>
<reference evidence="9" key="1">
    <citation type="journal article" date="2019" name="Int. J. Syst. Evol. Microbiol.">
        <title>The Global Catalogue of Microorganisms (GCM) 10K type strain sequencing project: providing services to taxonomists for standard genome sequencing and annotation.</title>
        <authorList>
            <consortium name="The Broad Institute Genomics Platform"/>
            <consortium name="The Broad Institute Genome Sequencing Center for Infectious Disease"/>
            <person name="Wu L."/>
            <person name="Ma J."/>
        </authorList>
    </citation>
    <scope>NUCLEOTIDE SEQUENCE [LARGE SCALE GENOMIC DNA]</scope>
    <source>
        <strain evidence="9">JCM 17388</strain>
    </source>
</reference>
<dbReference type="SUPFAM" id="SSF103473">
    <property type="entry name" value="MFS general substrate transporter"/>
    <property type="match status" value="1"/>
</dbReference>
<proteinExistence type="predicted"/>
<dbReference type="Pfam" id="PF07690">
    <property type="entry name" value="MFS_1"/>
    <property type="match status" value="1"/>
</dbReference>
<evidence type="ECO:0000256" key="1">
    <source>
        <dbReference type="ARBA" id="ARBA00004651"/>
    </source>
</evidence>
<dbReference type="InterPro" id="IPR051788">
    <property type="entry name" value="MFS_Transporter"/>
</dbReference>
<evidence type="ECO:0000256" key="5">
    <source>
        <dbReference type="SAM" id="MobiDB-lite"/>
    </source>
</evidence>
<organism evidence="8 9">
    <name type="scientific">Streptosporangium oxazolinicum</name>
    <dbReference type="NCBI Taxonomy" id="909287"/>
    <lineage>
        <taxon>Bacteria</taxon>
        <taxon>Bacillati</taxon>
        <taxon>Actinomycetota</taxon>
        <taxon>Actinomycetes</taxon>
        <taxon>Streptosporangiales</taxon>
        <taxon>Streptosporangiaceae</taxon>
        <taxon>Streptosporangium</taxon>
    </lineage>
</organism>